<evidence type="ECO:0000313" key="3">
    <source>
        <dbReference type="Proteomes" id="UP001633002"/>
    </source>
</evidence>
<accession>A0ABD3GF24</accession>
<dbReference type="Proteomes" id="UP001633002">
    <property type="component" value="Unassembled WGS sequence"/>
</dbReference>
<keyword evidence="3" id="KW-1185">Reference proteome</keyword>
<feature type="compositionally biased region" description="Basic and acidic residues" evidence="1">
    <location>
        <begin position="1"/>
        <end position="17"/>
    </location>
</feature>
<feature type="compositionally biased region" description="Polar residues" evidence="1">
    <location>
        <begin position="63"/>
        <end position="75"/>
    </location>
</feature>
<dbReference type="AlphaFoldDB" id="A0ABD3GF24"/>
<organism evidence="2 3">
    <name type="scientific">Riccia sorocarpa</name>
    <dbReference type="NCBI Taxonomy" id="122646"/>
    <lineage>
        <taxon>Eukaryota</taxon>
        <taxon>Viridiplantae</taxon>
        <taxon>Streptophyta</taxon>
        <taxon>Embryophyta</taxon>
        <taxon>Marchantiophyta</taxon>
        <taxon>Marchantiopsida</taxon>
        <taxon>Marchantiidae</taxon>
        <taxon>Marchantiales</taxon>
        <taxon>Ricciaceae</taxon>
        <taxon>Riccia</taxon>
    </lineage>
</organism>
<comment type="caution">
    <text evidence="2">The sequence shown here is derived from an EMBL/GenBank/DDBJ whole genome shotgun (WGS) entry which is preliminary data.</text>
</comment>
<reference evidence="2 3" key="1">
    <citation type="submission" date="2024-09" db="EMBL/GenBank/DDBJ databases">
        <title>Chromosome-scale assembly of Riccia sorocarpa.</title>
        <authorList>
            <person name="Paukszto L."/>
        </authorList>
    </citation>
    <scope>NUCLEOTIDE SEQUENCE [LARGE SCALE GENOMIC DNA]</scope>
    <source>
        <strain evidence="2">LP-2024</strain>
        <tissue evidence="2">Aerial parts of the thallus</tissue>
    </source>
</reference>
<gene>
    <name evidence="2" type="ORF">R1sor_020748</name>
</gene>
<feature type="region of interest" description="Disordered" evidence="1">
    <location>
        <begin position="138"/>
        <end position="177"/>
    </location>
</feature>
<evidence type="ECO:0000256" key="1">
    <source>
        <dbReference type="SAM" id="MobiDB-lite"/>
    </source>
</evidence>
<feature type="region of interest" description="Disordered" evidence="1">
    <location>
        <begin position="54"/>
        <end position="75"/>
    </location>
</feature>
<dbReference type="EMBL" id="JBJQOH010000007">
    <property type="protein sequence ID" value="KAL3677792.1"/>
    <property type="molecule type" value="Genomic_DNA"/>
</dbReference>
<feature type="region of interest" description="Disordered" evidence="1">
    <location>
        <begin position="1"/>
        <end position="21"/>
    </location>
</feature>
<proteinExistence type="predicted"/>
<evidence type="ECO:0000313" key="2">
    <source>
        <dbReference type="EMBL" id="KAL3677792.1"/>
    </source>
</evidence>
<sequence length="241" mass="27288">MQESQRYMERTNREKENAPYMAEKNCKGAALARRVTATTQLSKEAIAEEGERLNASIPRDIEQTPTLSSEVQNEGSKLLQQSLYTEPPSPIKLDGKKWSEVLENDALEITCLNKQAEDTLAGAQERELKGGDMEATLAEGAGASQKPVDRVDCEGEDYNGYSAMNSDQAQEEEMGTSARKKIRKFLMDVKNEDKRREEAAGNLDDRVEYARIRIQQDHSEEARLMFEEAITKQRRKEHQEA</sequence>
<protein>
    <submittedName>
        <fullName evidence="2">Uncharacterized protein</fullName>
    </submittedName>
</protein>
<name>A0ABD3GF24_9MARC</name>